<dbReference type="AlphaFoldDB" id="A0A7X6DUI8"/>
<accession>A0A7X6DUI8</accession>
<feature type="domain" description="Cas6b C-terminal" evidence="1">
    <location>
        <begin position="118"/>
        <end position="226"/>
    </location>
</feature>
<proteinExistence type="predicted"/>
<comment type="caution">
    <text evidence="3">The sequence shown here is derived from an EMBL/GenBank/DDBJ whole genome shotgun (WGS) entry which is preliminary data.</text>
</comment>
<dbReference type="Pfam" id="PF17262">
    <property type="entry name" value="Cas6b_C"/>
    <property type="match status" value="1"/>
</dbReference>
<dbReference type="EMBL" id="VTOW01000009">
    <property type="protein sequence ID" value="NKE73662.1"/>
    <property type="molecule type" value="Genomic_DNA"/>
</dbReference>
<feature type="domain" description="Cas6b N-terminal" evidence="2">
    <location>
        <begin position="18"/>
        <end position="112"/>
    </location>
</feature>
<dbReference type="Proteomes" id="UP000534783">
    <property type="component" value="Unassembled WGS sequence"/>
</dbReference>
<evidence type="ECO:0000313" key="4">
    <source>
        <dbReference type="Proteomes" id="UP000534783"/>
    </source>
</evidence>
<protein>
    <submittedName>
        <fullName evidence="3">DNA repair protein</fullName>
    </submittedName>
</protein>
<name>A0A7X6DUI8_9BACT</name>
<organism evidence="3 4">
    <name type="scientific">Candidatus Manganitrophus noduliformans</name>
    <dbReference type="NCBI Taxonomy" id="2606439"/>
    <lineage>
        <taxon>Bacteria</taxon>
        <taxon>Pseudomonadati</taxon>
        <taxon>Nitrospirota</taxon>
        <taxon>Nitrospiria</taxon>
        <taxon>Candidatus Troglogloeales</taxon>
        <taxon>Candidatus Manganitrophaceae</taxon>
        <taxon>Candidatus Manganitrophus</taxon>
    </lineage>
</organism>
<dbReference type="RefSeq" id="WP_168063621.1">
    <property type="nucleotide sequence ID" value="NZ_VTOW01000009.1"/>
</dbReference>
<gene>
    <name evidence="3" type="ORF">MNODULE_23175</name>
</gene>
<dbReference type="InterPro" id="IPR041528">
    <property type="entry name" value="Cas6b_N"/>
</dbReference>
<dbReference type="Pfam" id="PF17955">
    <property type="entry name" value="Cas6b_N"/>
    <property type="match status" value="1"/>
</dbReference>
<keyword evidence="4" id="KW-1185">Reference proteome</keyword>
<sequence>MARLVNLKETIKIRHGILTFRLEGNKPVTGQGLRAAIARLCPHYPQLAQRTLSGELIYRHPHIQFKTMDGMGVITALGEEAGILVEVFATLPEIVLGGRRIRIVEKKIEVQDVLFGPTDKEYEYVFTSPWFALNQENEKIYSTANEVEKHKLLNKVLAGNFLSMAKGLGFFLVPHVRATVQGRWSESPSLFKGVLMRGIRCRFQTHFQIPFLWGIGKSSSSGWGTTIPASQGENNVA</sequence>
<dbReference type="InterPro" id="IPR020209">
    <property type="entry name" value="Cas6b_C"/>
</dbReference>
<evidence type="ECO:0000313" key="3">
    <source>
        <dbReference type="EMBL" id="NKE73662.1"/>
    </source>
</evidence>
<evidence type="ECO:0000259" key="2">
    <source>
        <dbReference type="Pfam" id="PF17955"/>
    </source>
</evidence>
<reference evidence="3 4" key="1">
    <citation type="journal article" date="2020" name="Nature">
        <title>Bacterial chemolithoautotrophy via manganese oxidation.</title>
        <authorList>
            <person name="Yu H."/>
            <person name="Leadbetter J.R."/>
        </authorList>
    </citation>
    <scope>NUCLEOTIDE SEQUENCE [LARGE SCALE GENOMIC DNA]</scope>
    <source>
        <strain evidence="3 4">Mn-1</strain>
    </source>
</reference>
<evidence type="ECO:0000259" key="1">
    <source>
        <dbReference type="Pfam" id="PF17262"/>
    </source>
</evidence>